<dbReference type="InterPro" id="IPR013099">
    <property type="entry name" value="K_chnl_dom"/>
</dbReference>
<evidence type="ECO:0000259" key="9">
    <source>
        <dbReference type="Pfam" id="PF07885"/>
    </source>
</evidence>
<dbReference type="PANTHER" id="PTHR11003">
    <property type="entry name" value="POTASSIUM CHANNEL, SUBFAMILY K"/>
    <property type="match status" value="1"/>
</dbReference>
<keyword evidence="4 8" id="KW-1133">Transmembrane helix</keyword>
<dbReference type="EMBL" id="AP024488">
    <property type="protein sequence ID" value="BCS97588.1"/>
    <property type="molecule type" value="Genomic_DNA"/>
</dbReference>
<evidence type="ECO:0000256" key="7">
    <source>
        <dbReference type="ARBA" id="ARBA00023303"/>
    </source>
</evidence>
<organism evidence="10 11">
    <name type="scientific">Desulfoluna limicola</name>
    <dbReference type="NCBI Taxonomy" id="2810562"/>
    <lineage>
        <taxon>Bacteria</taxon>
        <taxon>Pseudomonadati</taxon>
        <taxon>Thermodesulfobacteriota</taxon>
        <taxon>Desulfobacteria</taxon>
        <taxon>Desulfobacterales</taxon>
        <taxon>Desulfolunaceae</taxon>
        <taxon>Desulfoluna</taxon>
    </lineage>
</organism>
<evidence type="ECO:0000256" key="6">
    <source>
        <dbReference type="ARBA" id="ARBA00023136"/>
    </source>
</evidence>
<evidence type="ECO:0000313" key="10">
    <source>
        <dbReference type="EMBL" id="BCS97588.1"/>
    </source>
</evidence>
<comment type="subcellular location">
    <subcellularLocation>
        <location evidence="1">Membrane</location>
        <topology evidence="1">Multi-pass membrane protein</topology>
    </subcellularLocation>
</comment>
<evidence type="ECO:0000256" key="3">
    <source>
        <dbReference type="ARBA" id="ARBA00022692"/>
    </source>
</evidence>
<keyword evidence="11" id="KW-1185">Reference proteome</keyword>
<keyword evidence="2" id="KW-0813">Transport</keyword>
<dbReference type="PANTHER" id="PTHR11003:SF334">
    <property type="entry name" value="FI03418P"/>
    <property type="match status" value="1"/>
</dbReference>
<evidence type="ECO:0000313" key="11">
    <source>
        <dbReference type="Proteomes" id="UP001320148"/>
    </source>
</evidence>
<dbReference type="Proteomes" id="UP001320148">
    <property type="component" value="Chromosome"/>
</dbReference>
<evidence type="ECO:0000256" key="4">
    <source>
        <dbReference type="ARBA" id="ARBA00022989"/>
    </source>
</evidence>
<name>A0ABM7PJ48_9BACT</name>
<dbReference type="PRINTS" id="PR01333">
    <property type="entry name" value="2POREKCHANEL"/>
</dbReference>
<evidence type="ECO:0000256" key="8">
    <source>
        <dbReference type="SAM" id="Phobius"/>
    </source>
</evidence>
<dbReference type="SUPFAM" id="SSF81324">
    <property type="entry name" value="Voltage-gated potassium channels"/>
    <property type="match status" value="1"/>
</dbReference>
<gene>
    <name evidence="10" type="ORF">DSLASN_32200</name>
</gene>
<protein>
    <recommendedName>
        <fullName evidence="9">Potassium channel domain-containing protein</fullName>
    </recommendedName>
</protein>
<keyword evidence="6 8" id="KW-0472">Membrane</keyword>
<dbReference type="RefSeq" id="WP_236888994.1">
    <property type="nucleotide sequence ID" value="NZ_AP024488.1"/>
</dbReference>
<dbReference type="Gene3D" id="1.10.287.70">
    <property type="match status" value="1"/>
</dbReference>
<feature type="domain" description="Potassium channel" evidence="9">
    <location>
        <begin position="22"/>
        <end position="92"/>
    </location>
</feature>
<keyword evidence="7" id="KW-0407">Ion channel</keyword>
<feature type="transmembrane region" description="Helical" evidence="8">
    <location>
        <begin position="75"/>
        <end position="96"/>
    </location>
</feature>
<feature type="transmembrane region" description="Helical" evidence="8">
    <location>
        <begin position="12"/>
        <end position="35"/>
    </location>
</feature>
<keyword evidence="5" id="KW-0406">Ion transport</keyword>
<accession>A0ABM7PJ48</accession>
<dbReference type="InterPro" id="IPR003280">
    <property type="entry name" value="2pore_dom_K_chnl"/>
</dbReference>
<evidence type="ECO:0000256" key="5">
    <source>
        <dbReference type="ARBA" id="ARBA00023065"/>
    </source>
</evidence>
<evidence type="ECO:0000256" key="1">
    <source>
        <dbReference type="ARBA" id="ARBA00004141"/>
    </source>
</evidence>
<sequence>MDFTFTFLRLFFWALYLASPLVLFLVLTIVALGQWVGRLEKWRRFDALYWSFITATTVGYGDIRPTRRLSKVLSVAIALTGILFTGLFVALALHTATMAFAEHVDMGAVQEIKERF</sequence>
<proteinExistence type="predicted"/>
<keyword evidence="3 8" id="KW-0812">Transmembrane</keyword>
<dbReference type="Pfam" id="PF07885">
    <property type="entry name" value="Ion_trans_2"/>
    <property type="match status" value="1"/>
</dbReference>
<reference evidence="10 11" key="1">
    <citation type="submission" date="2021-02" db="EMBL/GenBank/DDBJ databases">
        <title>Complete genome of Desulfoluna sp. strain ASN36.</title>
        <authorList>
            <person name="Takahashi A."/>
            <person name="Kojima H."/>
            <person name="Fukui M."/>
        </authorList>
    </citation>
    <scope>NUCLEOTIDE SEQUENCE [LARGE SCALE GENOMIC DNA]</scope>
    <source>
        <strain evidence="10 11">ASN36</strain>
    </source>
</reference>
<evidence type="ECO:0000256" key="2">
    <source>
        <dbReference type="ARBA" id="ARBA00022448"/>
    </source>
</evidence>